<comment type="similarity">
    <text evidence="1 2">Belongs to the OprB family.</text>
</comment>
<dbReference type="RefSeq" id="WP_339969001.1">
    <property type="nucleotide sequence ID" value="NZ_JBBHJY010000009.1"/>
</dbReference>
<dbReference type="InterPro" id="IPR007049">
    <property type="entry name" value="Carb-sel_porin_OprB"/>
</dbReference>
<protein>
    <submittedName>
        <fullName evidence="3">Carbohydrate porin</fullName>
    </submittedName>
</protein>
<dbReference type="EMBL" id="JBBHJY010000009">
    <property type="protein sequence ID" value="MEJ6011599.1"/>
    <property type="molecule type" value="Genomic_DNA"/>
</dbReference>
<dbReference type="Proteomes" id="UP001379235">
    <property type="component" value="Unassembled WGS sequence"/>
</dbReference>
<keyword evidence="2" id="KW-0732">Signal</keyword>
<gene>
    <name evidence="3" type="ORF">WG900_16925</name>
</gene>
<organism evidence="3 4">
    <name type="scientific">Novosphingobium aquae</name>
    <dbReference type="NCBI Taxonomy" id="3133435"/>
    <lineage>
        <taxon>Bacteria</taxon>
        <taxon>Pseudomonadati</taxon>
        <taxon>Pseudomonadota</taxon>
        <taxon>Alphaproteobacteria</taxon>
        <taxon>Sphingomonadales</taxon>
        <taxon>Sphingomonadaceae</taxon>
        <taxon>Novosphingobium</taxon>
    </lineage>
</organism>
<evidence type="ECO:0000313" key="3">
    <source>
        <dbReference type="EMBL" id="MEJ6011599.1"/>
    </source>
</evidence>
<dbReference type="PANTHER" id="PTHR37944:SF1">
    <property type="entry name" value="PORIN B"/>
    <property type="match status" value="1"/>
</dbReference>
<evidence type="ECO:0000256" key="2">
    <source>
        <dbReference type="RuleBase" id="RU363072"/>
    </source>
</evidence>
<sequence>MRISAGQNRQAILAAALVLSSLATPARAEGVPAQETDDPLQVELVYTAELNSNLSGGVQTGSRYLDNLDITADIDLERLAGWSGARAHVYGLYNNGTAFSPLVGDSFVTSNIETGVRAFRLYEAWVDKTIGQSVSVRAGLYDLNSEFDALETSSLFLSSAHGIGTDISQTGENGPSIFPVTSLALRLAIAPADGWKVRLAVLDGVPGDPARPARTAIKIGKQDGALIIGEVERSLGGGRIFAGYWQYTAEFDDLSGSRRKGNRGLYLRGEAPLHDESGDTDQGLAAFFRLGVANGEINPFKAFASAGLVWTGPLHGRDEDRLGLAYARAFSSASFIRQSLARSSESSVELTYRAPINGWLTIQPSLQYVINPGALPGPRNAVVAALRLETALGF</sequence>
<comment type="caution">
    <text evidence="3">The sequence shown here is derived from an EMBL/GenBank/DDBJ whole genome shotgun (WGS) entry which is preliminary data.</text>
</comment>
<dbReference type="InterPro" id="IPR052932">
    <property type="entry name" value="OprB_Porin"/>
</dbReference>
<dbReference type="Pfam" id="PF04966">
    <property type="entry name" value="OprB"/>
    <property type="match status" value="1"/>
</dbReference>
<dbReference type="PANTHER" id="PTHR37944">
    <property type="entry name" value="PORIN B"/>
    <property type="match status" value="1"/>
</dbReference>
<name>A0ABU8SCB0_9SPHN</name>
<dbReference type="Gene3D" id="2.40.160.180">
    <property type="entry name" value="Carbohydrate-selective porin OprB"/>
    <property type="match status" value="1"/>
</dbReference>
<feature type="signal peptide" evidence="2">
    <location>
        <begin position="1"/>
        <end position="28"/>
    </location>
</feature>
<proteinExistence type="inferred from homology"/>
<evidence type="ECO:0000313" key="4">
    <source>
        <dbReference type="Proteomes" id="UP001379235"/>
    </source>
</evidence>
<keyword evidence="4" id="KW-1185">Reference proteome</keyword>
<evidence type="ECO:0000256" key="1">
    <source>
        <dbReference type="ARBA" id="ARBA00008769"/>
    </source>
</evidence>
<accession>A0ABU8SCB0</accession>
<feature type="chain" id="PRO_5045011973" evidence="2">
    <location>
        <begin position="29"/>
        <end position="394"/>
    </location>
</feature>
<reference evidence="3 4" key="1">
    <citation type="submission" date="2024-03" db="EMBL/GenBank/DDBJ databases">
        <authorList>
            <person name="Jo J.-H."/>
        </authorList>
    </citation>
    <scope>NUCLEOTIDE SEQUENCE [LARGE SCALE GENOMIC DNA]</scope>
    <source>
        <strain evidence="3 4">AS3R-12</strain>
    </source>
</reference>
<dbReference type="InterPro" id="IPR038673">
    <property type="entry name" value="OprB_sf"/>
</dbReference>